<dbReference type="Proteomes" id="UP000274391">
    <property type="component" value="Unassembled WGS sequence"/>
</dbReference>
<keyword evidence="1" id="KW-0472">Membrane</keyword>
<evidence type="ECO:0000256" key="1">
    <source>
        <dbReference type="SAM" id="Phobius"/>
    </source>
</evidence>
<organism evidence="2 3">
    <name type="scientific">Gulosibacter macacae</name>
    <dbReference type="NCBI Taxonomy" id="2488791"/>
    <lineage>
        <taxon>Bacteria</taxon>
        <taxon>Bacillati</taxon>
        <taxon>Actinomycetota</taxon>
        <taxon>Actinomycetes</taxon>
        <taxon>Micrococcales</taxon>
        <taxon>Microbacteriaceae</taxon>
        <taxon>Gulosibacter</taxon>
    </lineage>
</organism>
<dbReference type="EMBL" id="RQVS01000001">
    <property type="protein sequence ID" value="RRJ88644.1"/>
    <property type="molecule type" value="Genomic_DNA"/>
</dbReference>
<dbReference type="RefSeq" id="WP_124968732.1">
    <property type="nucleotide sequence ID" value="NZ_RQVS01000001.1"/>
</dbReference>
<dbReference type="AlphaFoldDB" id="A0A3P3W1J0"/>
<sequence length="163" mass="17243">MRRWRGSGRFGARCLGAAARMLGARFQAERGSASLEFLGLGVVLLIPIAYGTVALLQLEQARLATDLGARNGARVLVTGSDDAAALAEQHIALALHDHGIDPAAARIEIRCAPNPDCAVAGDTLTVTVRTEVPLPFVPGAAEWLTIPVESSATYPRDRFEAMP</sequence>
<evidence type="ECO:0000313" key="2">
    <source>
        <dbReference type="EMBL" id="RRJ88644.1"/>
    </source>
</evidence>
<accession>A0A3P3W1J0</accession>
<gene>
    <name evidence="2" type="ORF">EG850_00400</name>
</gene>
<dbReference type="OrthoDB" id="5119641at2"/>
<keyword evidence="1" id="KW-0812">Transmembrane</keyword>
<keyword evidence="1" id="KW-1133">Transmembrane helix</keyword>
<protein>
    <submittedName>
        <fullName evidence="2">Pilus assembly protein</fullName>
    </submittedName>
</protein>
<feature type="transmembrane region" description="Helical" evidence="1">
    <location>
        <begin position="35"/>
        <end position="56"/>
    </location>
</feature>
<reference evidence="2 3" key="1">
    <citation type="submission" date="2018-11" db="EMBL/GenBank/DDBJ databases">
        <title>YIM 102482-1 draft genome.</title>
        <authorList>
            <person name="Li G."/>
            <person name="Jiang Y."/>
        </authorList>
    </citation>
    <scope>NUCLEOTIDE SEQUENCE [LARGE SCALE GENOMIC DNA]</scope>
    <source>
        <strain evidence="2 3">YIM 102482-1</strain>
    </source>
</reference>
<evidence type="ECO:0000313" key="3">
    <source>
        <dbReference type="Proteomes" id="UP000274391"/>
    </source>
</evidence>
<proteinExistence type="predicted"/>
<name>A0A3P3W1J0_9MICO</name>
<comment type="caution">
    <text evidence="2">The sequence shown here is derived from an EMBL/GenBank/DDBJ whole genome shotgun (WGS) entry which is preliminary data.</text>
</comment>
<keyword evidence="3" id="KW-1185">Reference proteome</keyword>